<dbReference type="PANTHER" id="PTHR37946:SF1">
    <property type="entry name" value="SLL1969 PROTEIN"/>
    <property type="match status" value="1"/>
</dbReference>
<dbReference type="RefSeq" id="WP_309490074.1">
    <property type="nucleotide sequence ID" value="NZ_JAENIG010000006.1"/>
</dbReference>
<feature type="domain" description="AB hydrolase-1" evidence="2">
    <location>
        <begin position="40"/>
        <end position="144"/>
    </location>
</feature>
<accession>A0AAE2V8F0</accession>
<keyword evidence="4" id="KW-1185">Reference proteome</keyword>
<feature type="signal peptide" evidence="1">
    <location>
        <begin position="1"/>
        <end position="20"/>
    </location>
</feature>
<dbReference type="Proteomes" id="UP000634206">
    <property type="component" value="Unassembled WGS sequence"/>
</dbReference>
<evidence type="ECO:0000313" key="3">
    <source>
        <dbReference type="EMBL" id="MBK1855462.1"/>
    </source>
</evidence>
<dbReference type="Gene3D" id="3.40.50.1820">
    <property type="entry name" value="alpha/beta hydrolase"/>
    <property type="match status" value="1"/>
</dbReference>
<sequence>MTSRCAVRIFLFITLPLAWSACSPSVTEHEVTPAKNGEYVILLHGLARSPQSMEPLAQALQEEGYGTCNTGYPSTKRTVPELSGTSLREAVAKCRQLGARKIHFIGHSMGAMLARYHLVVEPPKEAGRLIQLAPPNQGSEVVDNLVDRPIFKAVNGPAGSTLGTDPRSLAAKLPALTHETLIIAGRRSVNPINSLMIPGPDDGKVSVENTKATGMKRHIVLACSHPVIMKKRRTIEECIRFLQGG</sequence>
<organism evidence="3 4">
    <name type="scientific">Oceaniferula flava</name>
    <dbReference type="NCBI Taxonomy" id="2800421"/>
    <lineage>
        <taxon>Bacteria</taxon>
        <taxon>Pseudomonadati</taxon>
        <taxon>Verrucomicrobiota</taxon>
        <taxon>Verrucomicrobiia</taxon>
        <taxon>Verrucomicrobiales</taxon>
        <taxon>Verrucomicrobiaceae</taxon>
        <taxon>Oceaniferula</taxon>
    </lineage>
</organism>
<gene>
    <name evidence="3" type="ORF">JIN83_10860</name>
</gene>
<reference evidence="3" key="1">
    <citation type="submission" date="2021-01" db="EMBL/GenBank/DDBJ databases">
        <title>Modified the classification status of verrucomicrobia.</title>
        <authorList>
            <person name="Feng X."/>
        </authorList>
    </citation>
    <scope>NUCLEOTIDE SEQUENCE</scope>
    <source>
        <strain evidence="3">5K15</strain>
    </source>
</reference>
<evidence type="ECO:0000259" key="2">
    <source>
        <dbReference type="Pfam" id="PF12697"/>
    </source>
</evidence>
<protein>
    <recommendedName>
        <fullName evidence="2">AB hydrolase-1 domain-containing protein</fullName>
    </recommendedName>
</protein>
<dbReference type="PANTHER" id="PTHR37946">
    <property type="entry name" value="SLL1969 PROTEIN"/>
    <property type="match status" value="1"/>
</dbReference>
<proteinExistence type="predicted"/>
<dbReference type="InterPro" id="IPR029058">
    <property type="entry name" value="AB_hydrolase_fold"/>
</dbReference>
<comment type="caution">
    <text evidence="3">The sequence shown here is derived from an EMBL/GenBank/DDBJ whole genome shotgun (WGS) entry which is preliminary data.</text>
</comment>
<feature type="chain" id="PRO_5042191068" description="AB hydrolase-1 domain-containing protein" evidence="1">
    <location>
        <begin position="21"/>
        <end position="245"/>
    </location>
</feature>
<dbReference type="SUPFAM" id="SSF53474">
    <property type="entry name" value="alpha/beta-Hydrolases"/>
    <property type="match status" value="1"/>
</dbReference>
<dbReference type="AlphaFoldDB" id="A0AAE2V8F0"/>
<dbReference type="EMBL" id="JAENIG010000006">
    <property type="protein sequence ID" value="MBK1855462.1"/>
    <property type="molecule type" value="Genomic_DNA"/>
</dbReference>
<name>A0AAE2V8F0_9BACT</name>
<evidence type="ECO:0000256" key="1">
    <source>
        <dbReference type="SAM" id="SignalP"/>
    </source>
</evidence>
<keyword evidence="1" id="KW-0732">Signal</keyword>
<evidence type="ECO:0000313" key="4">
    <source>
        <dbReference type="Proteomes" id="UP000634206"/>
    </source>
</evidence>
<dbReference type="PROSITE" id="PS51257">
    <property type="entry name" value="PROKAR_LIPOPROTEIN"/>
    <property type="match status" value="1"/>
</dbReference>
<dbReference type="Pfam" id="PF12697">
    <property type="entry name" value="Abhydrolase_6"/>
    <property type="match status" value="1"/>
</dbReference>
<dbReference type="InterPro" id="IPR000073">
    <property type="entry name" value="AB_hydrolase_1"/>
</dbReference>